<protein>
    <recommendedName>
        <fullName evidence="2">PI4-kinase N-terminal domain-containing protein</fullName>
    </recommendedName>
</protein>
<feature type="domain" description="PI4-kinase N-terminal" evidence="2">
    <location>
        <begin position="363"/>
        <end position="1107"/>
    </location>
</feature>
<evidence type="ECO:0000256" key="1">
    <source>
        <dbReference type="ARBA" id="ARBA00006209"/>
    </source>
</evidence>
<reference evidence="3" key="1">
    <citation type="submission" date="2021-06" db="EMBL/GenBank/DDBJ databases">
        <authorList>
            <person name="Hodson N. C."/>
            <person name="Mongue J. A."/>
            <person name="Jaron S. K."/>
        </authorList>
    </citation>
    <scope>NUCLEOTIDE SEQUENCE</scope>
</reference>
<feature type="non-terminal residue" evidence="3">
    <location>
        <position position="1447"/>
    </location>
</feature>
<evidence type="ECO:0000313" key="4">
    <source>
        <dbReference type="Proteomes" id="UP000708208"/>
    </source>
</evidence>
<proteinExistence type="inferred from homology"/>
<dbReference type="InterPro" id="IPR045495">
    <property type="entry name" value="PI4K_N"/>
</dbReference>
<comment type="caution">
    <text evidence="3">The sequence shown here is derived from an EMBL/GenBank/DDBJ whole genome shotgun (WGS) entry which is preliminary data.</text>
</comment>
<sequence length="1447" mass="163257">MVQSAPQGLLMKQLVCKNNTLMGGATDKRSFFAKTVEHLARCLAVMRPTPWEKVTRLFDLCPKQSANGVFRLDERSHDAIVALGIYFIESGLQHKGQILKYLCELLKCLPRSQWTLRRYDNEKIPMAEKLAFILTTLLSDVAVLSEPDRKVVIALQLEVLQRLGESITTDLLKSEAHVDIHKREMVIDVSLPVFLGIARAFGRFVEPNVGTPSLFSLIFPKPSPPLLEKALREQKQAKRVPNFRSVIPRSLSSTFGVPVSGDTPIQTSRGPISLLTTEAIDYSTIFFRKVGSSYSSQKGGKQLVQFSVAQLQIILSIAKGLLDNPTALNLLDNWASEVRGIQGDSGSQYRKVAEILNLVMVSLLKECLQRHQELPAPFTKEVQEFVKGLFLSGQTELMRYSKKPPEEIEGHDVSKRCGKFRMNVQANANCVELLVWAIGDETGADSLCSRLNEKINDIHANKLALAHMPLLVVCLQGLGGLATKFPTIASSSIQYLKEFLVNPSPILVRLYDKRANKIKNSETVSDGISSTEPVKKETTEAFQRLRDVAIENLCQALKSGLTMDPNCVQAFLASVSNRVFTAEKECSSKELDNAPADNDSLLVLTNTIVMLGHVGIALKETPKTTESVLHFLQQRVGKMPQDLDVLIIDQLACIVIAKCETNVYEEVMKMFYMFTLESSLAAYSQVYDERKYRHTSGAVMNALANIALYLEGSALMNDLLVRLLELFVQLGLEGKRVAEKSPATMKASASAGNLGTLLPVIALLMRRIPPVMDVKPRLQKLFRDFWLYCIIMGFTSPQTNNALWPSEWYEAVKEIASKSPLLICKTSLRSELRELQYTSALRSDAVSPVELQEFKNKIMALLDNPPEVAPIIKSLPFPQCAYILSVYWLEMLRVETVAKPSFREIFEYLCEPSIQKDKLGLWQCIACVGERVFHKFLDVMATKDTMARRESELEVHAQFLLVRFNHIHKQIRRVADKFLSGLVERFPHLLWSRTVLHTMLDVLEVLSVSLTLNPNVNNLPLDIPNTPYRLQLMDNLEARETIVRDFSDRCSSFVQEALKWAPQATRSHLQEYLNLHSTEATQHHSGIALAAESMLKHTGRNALSEPLPDIILDKRPECTKSSFAKFPSSLALRSRYMGQVQGLLRAEPLGQICSTLLNILTENDALRKVVPDDRFEDGLWTTTSLLISCEGLHRQLLHAVCWAPVAKFTEKILMTACECWQWLLSARSDLMLPFLQEMLGAWQCTVERRIGIFSPMYKLDSPLAACEGCNLKHENPLVGPHDIWVNFICELVENNKSCSDDVVEMFIYLIHRTLPMSIGEKTYLTRHVQAIRPRFRLLSCALTLLQNDSMRHSALKKAVIRERIYCACFDYFCQDYACPTQESTVLRMDLHAVMKFWQILHNDKKYIRPLNLSTVDNKTLRYPSATLTKDNHPTATASEIRFGDGWM</sequence>
<keyword evidence="4" id="KW-1185">Reference proteome</keyword>
<dbReference type="Pfam" id="PF19274">
    <property type="entry name" value="PI4K_N"/>
    <property type="match status" value="2"/>
</dbReference>
<organism evidence="3 4">
    <name type="scientific">Allacma fusca</name>
    <dbReference type="NCBI Taxonomy" id="39272"/>
    <lineage>
        <taxon>Eukaryota</taxon>
        <taxon>Metazoa</taxon>
        <taxon>Ecdysozoa</taxon>
        <taxon>Arthropoda</taxon>
        <taxon>Hexapoda</taxon>
        <taxon>Collembola</taxon>
        <taxon>Symphypleona</taxon>
        <taxon>Sminthuridae</taxon>
        <taxon>Allacma</taxon>
    </lineage>
</organism>
<feature type="non-terminal residue" evidence="3">
    <location>
        <position position="1"/>
    </location>
</feature>
<accession>A0A8J2KBU9</accession>
<dbReference type="Proteomes" id="UP000708208">
    <property type="component" value="Unassembled WGS sequence"/>
</dbReference>
<comment type="similarity">
    <text evidence="1">Belongs to the PI3/PI4-kinase family. Type III PI4K subfamily.</text>
</comment>
<dbReference type="EMBL" id="CAJVCH010330309">
    <property type="protein sequence ID" value="CAG7786961.1"/>
    <property type="molecule type" value="Genomic_DNA"/>
</dbReference>
<gene>
    <name evidence="3" type="ORF">AFUS01_LOCUS25507</name>
</gene>
<dbReference type="OrthoDB" id="10264149at2759"/>
<evidence type="ECO:0000313" key="3">
    <source>
        <dbReference type="EMBL" id="CAG7786961.1"/>
    </source>
</evidence>
<name>A0A8J2KBU9_9HEXA</name>
<feature type="domain" description="PI4-kinase N-terminal" evidence="2">
    <location>
        <begin position="1174"/>
        <end position="1406"/>
    </location>
</feature>
<evidence type="ECO:0000259" key="2">
    <source>
        <dbReference type="Pfam" id="PF19274"/>
    </source>
</evidence>